<dbReference type="EMBL" id="BGZK01000894">
    <property type="protein sequence ID" value="GBP64310.1"/>
    <property type="molecule type" value="Genomic_DNA"/>
</dbReference>
<evidence type="ECO:0000313" key="2">
    <source>
        <dbReference type="Proteomes" id="UP000299102"/>
    </source>
</evidence>
<dbReference type="Proteomes" id="UP000299102">
    <property type="component" value="Unassembled WGS sequence"/>
</dbReference>
<sequence length="97" mass="11221">MLTQRLISSRVQNIDFARGFHYSTAEVDTSTTYFSIQIKRLGYYAPHFARDRESINFRFENYAFTGRPPGPPYTHGDVFPASSSDASVIRRWHIVKT</sequence>
<comment type="caution">
    <text evidence="1">The sequence shown here is derived from an EMBL/GenBank/DDBJ whole genome shotgun (WGS) entry which is preliminary data.</text>
</comment>
<accession>A0A4C1XMF7</accession>
<evidence type="ECO:0000313" key="1">
    <source>
        <dbReference type="EMBL" id="GBP64310.1"/>
    </source>
</evidence>
<dbReference type="AlphaFoldDB" id="A0A4C1XMF7"/>
<proteinExistence type="predicted"/>
<name>A0A4C1XMF7_EUMVA</name>
<keyword evidence="2" id="KW-1185">Reference proteome</keyword>
<protein>
    <submittedName>
        <fullName evidence="1">Uncharacterized protein</fullName>
    </submittedName>
</protein>
<organism evidence="1 2">
    <name type="scientific">Eumeta variegata</name>
    <name type="common">Bagworm moth</name>
    <name type="synonym">Eumeta japonica</name>
    <dbReference type="NCBI Taxonomy" id="151549"/>
    <lineage>
        <taxon>Eukaryota</taxon>
        <taxon>Metazoa</taxon>
        <taxon>Ecdysozoa</taxon>
        <taxon>Arthropoda</taxon>
        <taxon>Hexapoda</taxon>
        <taxon>Insecta</taxon>
        <taxon>Pterygota</taxon>
        <taxon>Neoptera</taxon>
        <taxon>Endopterygota</taxon>
        <taxon>Lepidoptera</taxon>
        <taxon>Glossata</taxon>
        <taxon>Ditrysia</taxon>
        <taxon>Tineoidea</taxon>
        <taxon>Psychidae</taxon>
        <taxon>Oiketicinae</taxon>
        <taxon>Eumeta</taxon>
    </lineage>
</organism>
<reference evidence="1 2" key="1">
    <citation type="journal article" date="2019" name="Commun. Biol.">
        <title>The bagworm genome reveals a unique fibroin gene that provides high tensile strength.</title>
        <authorList>
            <person name="Kono N."/>
            <person name="Nakamura H."/>
            <person name="Ohtoshi R."/>
            <person name="Tomita M."/>
            <person name="Numata K."/>
            <person name="Arakawa K."/>
        </authorList>
    </citation>
    <scope>NUCLEOTIDE SEQUENCE [LARGE SCALE GENOMIC DNA]</scope>
</reference>
<gene>
    <name evidence="1" type="ORF">EVAR_88262_1</name>
</gene>